<dbReference type="SUPFAM" id="SSF103575">
    <property type="entry name" value="Plexin repeat"/>
    <property type="match status" value="1"/>
</dbReference>
<dbReference type="Gene3D" id="2.130.10.10">
    <property type="entry name" value="YVTN repeat-like/Quinoprotein amine dehydrogenase"/>
    <property type="match status" value="1"/>
</dbReference>
<dbReference type="GO" id="GO:0071526">
    <property type="term" value="P:semaphorin-plexin signaling pathway"/>
    <property type="evidence" value="ECO:0007669"/>
    <property type="project" value="TreeGrafter"/>
</dbReference>
<dbReference type="Pfam" id="PF01403">
    <property type="entry name" value="Sema"/>
    <property type="match status" value="1"/>
</dbReference>
<feature type="transmembrane region" description="Helical" evidence="7">
    <location>
        <begin position="1029"/>
        <end position="1052"/>
    </location>
</feature>
<dbReference type="SMART" id="SM00423">
    <property type="entry name" value="PSI"/>
    <property type="match status" value="1"/>
</dbReference>
<dbReference type="PANTHER" id="PTHR11036">
    <property type="entry name" value="SEMAPHORIN"/>
    <property type="match status" value="1"/>
</dbReference>
<feature type="compositionally biased region" description="Basic and acidic residues" evidence="6">
    <location>
        <begin position="704"/>
        <end position="720"/>
    </location>
</feature>
<dbReference type="InterPro" id="IPR015943">
    <property type="entry name" value="WD40/YVTN_repeat-like_dom_sf"/>
</dbReference>
<dbReference type="SMART" id="SM00630">
    <property type="entry name" value="Sema"/>
    <property type="match status" value="1"/>
</dbReference>
<dbReference type="PROSITE" id="PS51004">
    <property type="entry name" value="SEMA"/>
    <property type="match status" value="1"/>
</dbReference>
<organism evidence="9">
    <name type="scientific">Melicertus latisulcatus majanivirus</name>
    <dbReference type="NCBI Taxonomy" id="2984277"/>
    <lineage>
        <taxon>Viruses</taxon>
        <taxon>Viruses incertae sedis</taxon>
        <taxon>Naldaviricetes</taxon>
        <taxon>Nimaviridae</taxon>
    </lineage>
</organism>
<dbReference type="SUPFAM" id="SSF101912">
    <property type="entry name" value="Sema domain"/>
    <property type="match status" value="1"/>
</dbReference>
<evidence type="ECO:0000259" key="8">
    <source>
        <dbReference type="PROSITE" id="PS51004"/>
    </source>
</evidence>
<dbReference type="InterPro" id="IPR016201">
    <property type="entry name" value="PSI"/>
</dbReference>
<keyword evidence="3" id="KW-1015">Disulfide bond</keyword>
<dbReference type="InterPro" id="IPR027231">
    <property type="entry name" value="Semaphorin"/>
</dbReference>
<dbReference type="InterPro" id="IPR001627">
    <property type="entry name" value="Semap_dom"/>
</dbReference>
<dbReference type="GO" id="GO:0005886">
    <property type="term" value="C:plasma membrane"/>
    <property type="evidence" value="ECO:0007669"/>
    <property type="project" value="TreeGrafter"/>
</dbReference>
<dbReference type="InterPro" id="IPR036352">
    <property type="entry name" value="Semap_dom_sf"/>
</dbReference>
<feature type="domain" description="Sema" evidence="8">
    <location>
        <begin position="29"/>
        <end position="495"/>
    </location>
</feature>
<evidence type="ECO:0000256" key="6">
    <source>
        <dbReference type="SAM" id="MobiDB-lite"/>
    </source>
</evidence>
<keyword evidence="7" id="KW-1133">Transmembrane helix</keyword>
<dbReference type="Gene3D" id="3.30.1680.10">
    <property type="entry name" value="ligand-binding face of the semaphorins, domain 2"/>
    <property type="match status" value="1"/>
</dbReference>
<keyword evidence="4" id="KW-0325">Glycoprotein</keyword>
<name>A0A9C7BM56_9VIRU</name>
<reference evidence="9" key="1">
    <citation type="submission" date="2022-10" db="EMBL/GenBank/DDBJ databases">
        <title>Genome sequences of endogenous nimaviruses in decapod crustaceans.</title>
        <authorList>
            <person name="Kawato S."/>
            <person name="Nozaki R."/>
            <person name="Kondo H."/>
            <person name="Hirono I."/>
        </authorList>
    </citation>
    <scope>NUCLEOTIDE SEQUENCE</scope>
    <source>
        <strain evidence="9">Okinawa2016</strain>
    </source>
</reference>
<proteinExistence type="predicted"/>
<accession>A0A9C7BM56</accession>
<evidence type="ECO:0000256" key="7">
    <source>
        <dbReference type="SAM" id="Phobius"/>
    </source>
</evidence>
<dbReference type="GO" id="GO:0030215">
    <property type="term" value="F:semaphorin receptor binding"/>
    <property type="evidence" value="ECO:0007669"/>
    <property type="project" value="InterPro"/>
</dbReference>
<sequence length="1069" mass="119545">MLTFQYFGTTLLFITVCVAVNKNNNDNTYNMASTNNIVLLKRIKIQTFSGNNSITTDYFKVLERGGQSLLIGGRNIVYNLSVKNMKENTSQRIVWYPTEMDINICFLKGKHKEYCQNYIQVLIKIDKNRFLVCGTNAYNPLCRYYIQEDDGTFIFTETNKGTGQCPFDPRQNSTHVYVDGELYSGTVADFQGTTHVISKNRLTTQAATYEQLNAPNFVHSFGYGDFIYFFFRETAIEFMNCGKKVYSRVARVCKSDQGDQKSQTKWTSFLKSRLNCSVPGEFPFYFDEIQSVTNTITGVYGGQIHNIIYAVFTTPPNSIPGSAVCAFSIRSIQDTFDGDFKEQETKNSNWLPMSQDKIPKIRPGSCIPKNQSVSDRFIGFMQSHTLMNTAVPGFFGRPFISTLRYHFTKIAVDPQVKLQDGRVIDVIFLGTTLSIIKVVNILSYENVHIVEPIIIEEIRVFPRPMTITNLYLVKENGKRKRLVIVTFKHIKSINIHRCHRAKSCQSCVGLRDPYCGWYANQEKCAPLNFDTREYIFQNISGYYNQCHNHKNDANIINNHKKDANIINNHENFSSQYNISTKKFSTKKLSTKKLSTKKLSVNKYYNSSEENVNNLKSENTTKSNIETEPIGIFLTTRATTKSDDSHILFSRSIGTVNTTILKFNDGPVETVTTPELKANFVEMATVNAITKLTVSSVENVTEEKLDSSAENVTEEKLDKGPVETVATPGSEDDPVELATVKTIPKLNVNPIVNATEKKLDKGPVETVATPGSEDDPVELVTVKTIPKLNVNPIVNATEEKLDKGPVETVATPGSEDDPVELVTVKTIPKLNVNPIVNATEEKLDKGPVETVATPGSEDDPVELVTVKTIPKLNVNPIVNATEEKLDKGPVETVATPGSEDDPVELATVKTTLMIIPKITVSPIENVTTGFDDIHIEKITTKATPESDDNPIETVTTTEFGSNSVEKVTSESSESNKDGKNKYVEKETSESSESNKDGKNKYVEKETSESNKDRKNKTHNNDCSICTTKRLFFGIIIGIGIGLLTIGVIIGYILSQKLYTPKNIIYENDFL</sequence>
<protein>
    <submittedName>
        <fullName evidence="9">Semaphorin-1A-like protein</fullName>
    </submittedName>
</protein>
<feature type="region of interest" description="Disordered" evidence="6">
    <location>
        <begin position="940"/>
        <end position="1018"/>
    </location>
</feature>
<dbReference type="FunFam" id="2.130.10.10:FF:000346">
    <property type="entry name" value="Sema-1a, isoform D"/>
    <property type="match status" value="1"/>
</dbReference>
<evidence type="ECO:0000313" key="9">
    <source>
        <dbReference type="EMBL" id="BDT62386.1"/>
    </source>
</evidence>
<dbReference type="InterPro" id="IPR002165">
    <property type="entry name" value="Plexin_repeat"/>
</dbReference>
<keyword evidence="2 7" id="KW-0472">Membrane</keyword>
<feature type="compositionally biased region" description="Low complexity" evidence="6">
    <location>
        <begin position="960"/>
        <end position="971"/>
    </location>
</feature>
<dbReference type="GO" id="GO:0030335">
    <property type="term" value="P:positive regulation of cell migration"/>
    <property type="evidence" value="ECO:0007669"/>
    <property type="project" value="TreeGrafter"/>
</dbReference>
<feature type="region of interest" description="Disordered" evidence="6">
    <location>
        <begin position="704"/>
        <end position="731"/>
    </location>
</feature>
<dbReference type="EMBL" id="LC738874">
    <property type="protein sequence ID" value="BDT62386.1"/>
    <property type="molecule type" value="Genomic_DNA"/>
</dbReference>
<evidence type="ECO:0000256" key="3">
    <source>
        <dbReference type="ARBA" id="ARBA00023157"/>
    </source>
</evidence>
<evidence type="ECO:0000256" key="4">
    <source>
        <dbReference type="ARBA" id="ARBA00023180"/>
    </source>
</evidence>
<comment type="caution">
    <text evidence="5">Lacks conserved residue(s) required for the propagation of feature annotation.</text>
</comment>
<feature type="compositionally biased region" description="Basic and acidic residues" evidence="6">
    <location>
        <begin position="972"/>
        <end position="1011"/>
    </location>
</feature>
<comment type="subcellular location">
    <subcellularLocation>
        <location evidence="1">Membrane</location>
    </subcellularLocation>
</comment>
<evidence type="ECO:0000256" key="2">
    <source>
        <dbReference type="ARBA" id="ARBA00023136"/>
    </source>
</evidence>
<dbReference type="GO" id="GO:0045499">
    <property type="term" value="F:chemorepellent activity"/>
    <property type="evidence" value="ECO:0007669"/>
    <property type="project" value="TreeGrafter"/>
</dbReference>
<dbReference type="Pfam" id="PF01437">
    <property type="entry name" value="PSI"/>
    <property type="match status" value="1"/>
</dbReference>
<evidence type="ECO:0000256" key="5">
    <source>
        <dbReference type="PROSITE-ProRule" id="PRU00352"/>
    </source>
</evidence>
<keyword evidence="7" id="KW-0812">Transmembrane</keyword>
<dbReference type="PANTHER" id="PTHR11036:SF127">
    <property type="entry name" value="SEMAPHORIN-1A"/>
    <property type="match status" value="1"/>
</dbReference>
<evidence type="ECO:0000256" key="1">
    <source>
        <dbReference type="ARBA" id="ARBA00004370"/>
    </source>
</evidence>